<evidence type="ECO:0000256" key="3">
    <source>
        <dbReference type="PROSITE-ProRule" id="PRU00339"/>
    </source>
</evidence>
<organism evidence="5 6">
    <name type="scientific">Sulfidibacter corallicola</name>
    <dbReference type="NCBI Taxonomy" id="2818388"/>
    <lineage>
        <taxon>Bacteria</taxon>
        <taxon>Pseudomonadati</taxon>
        <taxon>Acidobacteriota</taxon>
        <taxon>Holophagae</taxon>
        <taxon>Acanthopleuribacterales</taxon>
        <taxon>Acanthopleuribacteraceae</taxon>
        <taxon>Sulfidibacter</taxon>
    </lineage>
</organism>
<evidence type="ECO:0000313" key="6">
    <source>
        <dbReference type="Proteomes" id="UP000663929"/>
    </source>
</evidence>
<evidence type="ECO:0000313" key="5">
    <source>
        <dbReference type="EMBL" id="QTD48075.1"/>
    </source>
</evidence>
<name>A0A8A4TNB2_SULCO</name>
<keyword evidence="6" id="KW-1185">Reference proteome</keyword>
<dbReference type="AlphaFoldDB" id="A0A8A4TNB2"/>
<protein>
    <submittedName>
        <fullName evidence="5">Tetratricopeptide repeat protein</fullName>
    </submittedName>
</protein>
<dbReference type="InterPro" id="IPR002931">
    <property type="entry name" value="Transglutaminase-like"/>
</dbReference>
<evidence type="ECO:0000256" key="2">
    <source>
        <dbReference type="ARBA" id="ARBA00022803"/>
    </source>
</evidence>
<feature type="repeat" description="TPR" evidence="3">
    <location>
        <begin position="267"/>
        <end position="300"/>
    </location>
</feature>
<proteinExistence type="predicted"/>
<keyword evidence="1" id="KW-0677">Repeat</keyword>
<dbReference type="PANTHER" id="PTHR15704">
    <property type="entry name" value="SUPERKILLER 3 PROTEIN-RELATED"/>
    <property type="match status" value="1"/>
</dbReference>
<sequence>MVSVLLFLWVINPTQFDTSKVPEVDILEVSPDMAQFLDVHVVPVRNPVLRLQRLVQVVFNESFLSLSYENTETKTSVETFRDRSGNCLSFTNMFVAMARYCGFTAHFQEVENVPTWDRHGNVVVLNRHMNALIFIVGKKITVDFNPYNRPEDRRTMVVSDARALAQYYNNIGAELFGDGQRELALAHFQRALQIEDRISFTWSNLGVAYQYVDDAEMAERCYLKALKVSRAELTAMNNLERLYRRQGRLEEANKYHRRVVRFRKRNPFYHYELGRAALERANYDKAVGHFRAAIRRKPKTHEFHWMLAAAYHGMGDADKAAKALVRAREYAPNVFDKDRYSQKLELMASSKK</sequence>
<evidence type="ECO:0000259" key="4">
    <source>
        <dbReference type="Pfam" id="PF01841"/>
    </source>
</evidence>
<feature type="domain" description="Transglutaminase-like" evidence="4">
    <location>
        <begin position="46"/>
        <end position="107"/>
    </location>
</feature>
<dbReference type="Pfam" id="PF01841">
    <property type="entry name" value="Transglut_core"/>
    <property type="match status" value="1"/>
</dbReference>
<dbReference type="KEGG" id="scor:J3U87_21025"/>
<dbReference type="Proteomes" id="UP000663929">
    <property type="component" value="Chromosome"/>
</dbReference>
<dbReference type="Gene3D" id="3.10.620.30">
    <property type="match status" value="1"/>
</dbReference>
<dbReference type="InterPro" id="IPR019734">
    <property type="entry name" value="TPR_rpt"/>
</dbReference>
<dbReference type="SUPFAM" id="SSF48452">
    <property type="entry name" value="TPR-like"/>
    <property type="match status" value="1"/>
</dbReference>
<dbReference type="Pfam" id="PF13424">
    <property type="entry name" value="TPR_12"/>
    <property type="match status" value="1"/>
</dbReference>
<dbReference type="EMBL" id="CP071793">
    <property type="protein sequence ID" value="QTD48075.1"/>
    <property type="molecule type" value="Genomic_DNA"/>
</dbReference>
<dbReference type="InterPro" id="IPR039226">
    <property type="entry name" value="Ski3/TTC37"/>
</dbReference>
<dbReference type="PROSITE" id="PS50005">
    <property type="entry name" value="TPR"/>
    <property type="match status" value="3"/>
</dbReference>
<dbReference type="Pfam" id="PF13432">
    <property type="entry name" value="TPR_16"/>
    <property type="match status" value="1"/>
</dbReference>
<feature type="repeat" description="TPR" evidence="3">
    <location>
        <begin position="165"/>
        <end position="198"/>
    </location>
</feature>
<dbReference type="InterPro" id="IPR011990">
    <property type="entry name" value="TPR-like_helical_dom_sf"/>
</dbReference>
<dbReference type="SUPFAM" id="SSF54001">
    <property type="entry name" value="Cysteine proteinases"/>
    <property type="match status" value="1"/>
</dbReference>
<dbReference type="RefSeq" id="WP_237377737.1">
    <property type="nucleotide sequence ID" value="NZ_CP071793.1"/>
</dbReference>
<dbReference type="Gene3D" id="1.25.40.10">
    <property type="entry name" value="Tetratricopeptide repeat domain"/>
    <property type="match status" value="2"/>
</dbReference>
<accession>A0A8A4TNB2</accession>
<reference evidence="5" key="1">
    <citation type="submission" date="2021-03" db="EMBL/GenBank/DDBJ databases">
        <title>Acanthopleuribacteraceae sp. M133.</title>
        <authorList>
            <person name="Wang G."/>
        </authorList>
    </citation>
    <scope>NUCLEOTIDE SEQUENCE</scope>
    <source>
        <strain evidence="5">M133</strain>
    </source>
</reference>
<feature type="repeat" description="TPR" evidence="3">
    <location>
        <begin position="199"/>
        <end position="232"/>
    </location>
</feature>
<dbReference type="SMART" id="SM00028">
    <property type="entry name" value="TPR"/>
    <property type="match status" value="5"/>
</dbReference>
<dbReference type="PANTHER" id="PTHR15704:SF7">
    <property type="entry name" value="SUPERKILLER COMPLEX PROTEIN 3"/>
    <property type="match status" value="1"/>
</dbReference>
<dbReference type="GO" id="GO:0055087">
    <property type="term" value="C:Ski complex"/>
    <property type="evidence" value="ECO:0007669"/>
    <property type="project" value="InterPro"/>
</dbReference>
<dbReference type="GO" id="GO:0006401">
    <property type="term" value="P:RNA catabolic process"/>
    <property type="evidence" value="ECO:0007669"/>
    <property type="project" value="InterPro"/>
</dbReference>
<keyword evidence="2 3" id="KW-0802">TPR repeat</keyword>
<evidence type="ECO:0000256" key="1">
    <source>
        <dbReference type="ARBA" id="ARBA00022737"/>
    </source>
</evidence>
<dbReference type="Pfam" id="PF13374">
    <property type="entry name" value="TPR_10"/>
    <property type="match status" value="1"/>
</dbReference>
<gene>
    <name evidence="5" type="ORF">J3U87_21025</name>
</gene>
<dbReference type="InterPro" id="IPR038765">
    <property type="entry name" value="Papain-like_cys_pep_sf"/>
</dbReference>